<reference evidence="2 3" key="1">
    <citation type="submission" date="2020-04" db="EMBL/GenBank/DDBJ databases">
        <title>Enterovirga sp. isolate from soil.</title>
        <authorList>
            <person name="Chea S."/>
            <person name="Kim D.-U."/>
        </authorList>
    </citation>
    <scope>NUCLEOTIDE SEQUENCE [LARGE SCALE GENOMIC DNA]</scope>
    <source>
        <strain evidence="2 3">DB1703</strain>
    </source>
</reference>
<evidence type="ECO:0000313" key="2">
    <source>
        <dbReference type="EMBL" id="NNM71638.1"/>
    </source>
</evidence>
<feature type="region of interest" description="Disordered" evidence="1">
    <location>
        <begin position="1124"/>
        <end position="1161"/>
    </location>
</feature>
<dbReference type="AlphaFoldDB" id="A0A849I2Q4"/>
<dbReference type="Proteomes" id="UP000564885">
    <property type="component" value="Unassembled WGS sequence"/>
</dbReference>
<dbReference type="EMBL" id="JABEPP010000001">
    <property type="protein sequence ID" value="NNM71638.1"/>
    <property type="molecule type" value="Genomic_DNA"/>
</dbReference>
<proteinExistence type="predicted"/>
<feature type="compositionally biased region" description="Pro residues" evidence="1">
    <location>
        <begin position="288"/>
        <end position="298"/>
    </location>
</feature>
<feature type="region of interest" description="Disordered" evidence="1">
    <location>
        <begin position="287"/>
        <end position="348"/>
    </location>
</feature>
<comment type="caution">
    <text evidence="2">The sequence shown here is derived from an EMBL/GenBank/DDBJ whole genome shotgun (WGS) entry which is preliminary data.</text>
</comment>
<keyword evidence="3" id="KW-1185">Reference proteome</keyword>
<evidence type="ECO:0000256" key="1">
    <source>
        <dbReference type="SAM" id="MobiDB-lite"/>
    </source>
</evidence>
<dbReference type="RefSeq" id="WP_171217074.1">
    <property type="nucleotide sequence ID" value="NZ_JABEPP010000001.1"/>
</dbReference>
<organism evidence="2 3">
    <name type="scientific">Enterovirga aerilata</name>
    <dbReference type="NCBI Taxonomy" id="2730920"/>
    <lineage>
        <taxon>Bacteria</taxon>
        <taxon>Pseudomonadati</taxon>
        <taxon>Pseudomonadota</taxon>
        <taxon>Alphaproteobacteria</taxon>
        <taxon>Hyphomicrobiales</taxon>
        <taxon>Methylobacteriaceae</taxon>
        <taxon>Enterovirga</taxon>
    </lineage>
</organism>
<accession>A0A849I2Q4</accession>
<evidence type="ECO:0000313" key="3">
    <source>
        <dbReference type="Proteomes" id="UP000564885"/>
    </source>
</evidence>
<name>A0A849I2Q4_9HYPH</name>
<gene>
    <name evidence="2" type="ORF">HJG44_04400</name>
</gene>
<protein>
    <submittedName>
        <fullName evidence="2">Tetratricopeptide repeat protein</fullName>
    </submittedName>
</protein>
<feature type="compositionally biased region" description="Low complexity" evidence="1">
    <location>
        <begin position="300"/>
        <end position="316"/>
    </location>
</feature>
<sequence length="1161" mass="124802">MRPSTQPGEADGTLVSSVSMMPYLGRRSGPALGRLLLLLCFALGAGVVGAGSAAAREVTVTGTKMDRFGRILLHFDQPTKVSARVANAVLIITFAEPSRIKAEKLATELAPYITTVRRDPDGTGLRIALAAPVRPNMLEAAERVFIDLLPPNWTGLPPGLPPEVVAELARRVQEAEAKLRAAAPRRTEPARTVKLRMAELPSLTRLVFETPPALPVQIREVGEGVELAFEGASAFDGGGAKPKLAAGVAAFEAERDGGVLMVRVRRAPGFAAQTFREPDGIVVDLAKPQPPQVLPEPAPAREAAAPPPSAVSVVPPQKVEAEPAAPPAPPPAPDHRLPTAAAVAPPPAGPPATVLAKVETGPQGASLLFPFRSRTPAAAFVRAGALTIVFDAADRLDVSALANSPDPSLRPMEVRQEPGLVTLRFPEPAAGSARFSAEGEGWRLSAGSSAALPADSLKVTRALDEHGRPLVRVGLLGSSRAHWLREPDGMRLAVVTASGRAQTLPLARSFVEFGLAPTLHGVVVEAHADDVAVALGQTGVSIGRELGLSLSLSPRGQEEGGTASRLVLKRDAWVADVAPGAFDRYAALVWEAAHASRAGRAEARYRLARFLVANGLDHEASSVLALARAEDPVFARRRETVLLSGIAAARARRFAEARAFLAAAGTSEEPEAILWRAAVDAMEGRWAAALAGFRRANEVVELYPDDLAGPIRLLALNAALEEGDIARAEGELGAIDRMATGSVPRDRHDLARARVDAAAGREEAALKDYERLIAEADLPVRSEATLHWTRLGLKTKTLELDDAIERLETLSVTWRGDELELAAITDLARHYGEAKRWRDMFAMARRANRYFPKHPATRALQEDSARLLEELLLRAEDGKLSGVQALALYFDFKELAPVGRRGDEIVRRLADRLVELDLLDQAADLLQYQVEKRLTGAARATVAARLAAIRLMSGKPLLALAALHATRLAELPEEVRRFRYVLEARAQAELSRPDLALEILEGETGPDFDRLRTSILWTARRWREAGEAGEAMLGTRWEGAEPLTDRERADVLRAAIAYALADERISLDRLRQKFGRKMLDSPDAKTFGQVVSPDAVQTREFRLAAQEATRADSLRLLLSDWRGRPLEHPAEPESDAPPSEPPTVPRVEGAVEGTNGAPARG</sequence>